<organism evidence="2 3">
    <name type="scientific">Allacma fusca</name>
    <dbReference type="NCBI Taxonomy" id="39272"/>
    <lineage>
        <taxon>Eukaryota</taxon>
        <taxon>Metazoa</taxon>
        <taxon>Ecdysozoa</taxon>
        <taxon>Arthropoda</taxon>
        <taxon>Hexapoda</taxon>
        <taxon>Collembola</taxon>
        <taxon>Symphypleona</taxon>
        <taxon>Sminthuridae</taxon>
        <taxon>Allacma</taxon>
    </lineage>
</organism>
<evidence type="ECO:0000259" key="1">
    <source>
        <dbReference type="Pfam" id="PF01074"/>
    </source>
</evidence>
<evidence type="ECO:0000313" key="2">
    <source>
        <dbReference type="EMBL" id="CAG7734100.1"/>
    </source>
</evidence>
<dbReference type="GO" id="GO:0006013">
    <property type="term" value="P:mannose metabolic process"/>
    <property type="evidence" value="ECO:0007669"/>
    <property type="project" value="InterPro"/>
</dbReference>
<dbReference type="InterPro" id="IPR000602">
    <property type="entry name" value="Glyco_hydro_38_N"/>
</dbReference>
<name>A0A8J2K7A4_9HEXA</name>
<feature type="non-terminal residue" evidence="2">
    <location>
        <position position="253"/>
    </location>
</feature>
<dbReference type="PANTHER" id="PTHR11607:SF3">
    <property type="entry name" value="LYSOSOMAL ALPHA-MANNOSIDASE"/>
    <property type="match status" value="1"/>
</dbReference>
<feature type="domain" description="Glycoside hydrolase family 38 N-terminal" evidence="1">
    <location>
        <begin position="129"/>
        <end position="253"/>
    </location>
</feature>
<comment type="caution">
    <text evidence="2">The sequence shown here is derived from an EMBL/GenBank/DDBJ whole genome shotgun (WGS) entry which is preliminary data.</text>
</comment>
<dbReference type="GO" id="GO:0000139">
    <property type="term" value="C:Golgi membrane"/>
    <property type="evidence" value="ECO:0007669"/>
    <property type="project" value="TreeGrafter"/>
</dbReference>
<dbReference type="GO" id="GO:0006491">
    <property type="term" value="P:N-glycan processing"/>
    <property type="evidence" value="ECO:0007669"/>
    <property type="project" value="TreeGrafter"/>
</dbReference>
<dbReference type="Pfam" id="PF01074">
    <property type="entry name" value="Glyco_hydro_38N"/>
    <property type="match status" value="1"/>
</dbReference>
<dbReference type="PANTHER" id="PTHR11607">
    <property type="entry name" value="ALPHA-MANNOSIDASE"/>
    <property type="match status" value="1"/>
</dbReference>
<accession>A0A8J2K7A4</accession>
<dbReference type="GO" id="GO:0004559">
    <property type="term" value="F:alpha-mannosidase activity"/>
    <property type="evidence" value="ECO:0007669"/>
    <property type="project" value="InterPro"/>
</dbReference>
<dbReference type="OrthoDB" id="10261055at2759"/>
<sequence>VILYLFTPTPVSYGGKSSDVNVGKKGVCTTPTTNNNGQRGILEGLSFLKKVTTGSIPIVKTEPNPEILIPDDSIERVVGEDILPAKADLNINCLYDKLFSNISEGSHLIGSDHTKTEEETTWSGENKLKVFVVPHSHNDAGWGNTFERYFNDRTFQILNNILQYLSSDSSLKFIWCEISFFSRWWKELSTEKRAAVKKIVKSKQLEFVAGGWVMPDEANVHYISYLTQLIEGHQFLQQHLNVTARNGWAIDPF</sequence>
<keyword evidence="3" id="KW-1185">Reference proteome</keyword>
<evidence type="ECO:0000313" key="3">
    <source>
        <dbReference type="Proteomes" id="UP000708208"/>
    </source>
</evidence>
<dbReference type="AlphaFoldDB" id="A0A8J2K7A4"/>
<gene>
    <name evidence="2" type="ORF">AFUS01_LOCUS22504</name>
</gene>
<reference evidence="2" key="1">
    <citation type="submission" date="2021-06" db="EMBL/GenBank/DDBJ databases">
        <authorList>
            <person name="Hodson N. C."/>
            <person name="Mongue J. A."/>
            <person name="Jaron S. K."/>
        </authorList>
    </citation>
    <scope>NUCLEOTIDE SEQUENCE</scope>
</reference>
<dbReference type="EMBL" id="CAJVCH010262699">
    <property type="protein sequence ID" value="CAG7734100.1"/>
    <property type="molecule type" value="Genomic_DNA"/>
</dbReference>
<proteinExistence type="predicted"/>
<dbReference type="InterPro" id="IPR050843">
    <property type="entry name" value="Glycosyl_Hydrlase_38"/>
</dbReference>
<feature type="non-terminal residue" evidence="2">
    <location>
        <position position="1"/>
    </location>
</feature>
<dbReference type="Proteomes" id="UP000708208">
    <property type="component" value="Unassembled WGS sequence"/>
</dbReference>
<protein>
    <recommendedName>
        <fullName evidence="1">Glycoside hydrolase family 38 N-terminal domain-containing protein</fullName>
    </recommendedName>
</protein>